<dbReference type="EMBL" id="VCHE01000001">
    <property type="protein sequence ID" value="KAB2581041.1"/>
    <property type="molecule type" value="Genomic_DNA"/>
</dbReference>
<dbReference type="Pfam" id="PF18596">
    <property type="entry name" value="Sld7_C"/>
    <property type="match status" value="1"/>
</dbReference>
<organism evidence="3 4">
    <name type="scientific">Lasiodiplodia theobromae</name>
    <dbReference type="NCBI Taxonomy" id="45133"/>
    <lineage>
        <taxon>Eukaryota</taxon>
        <taxon>Fungi</taxon>
        <taxon>Dikarya</taxon>
        <taxon>Ascomycota</taxon>
        <taxon>Pezizomycotina</taxon>
        <taxon>Dothideomycetes</taxon>
        <taxon>Dothideomycetes incertae sedis</taxon>
        <taxon>Botryosphaeriales</taxon>
        <taxon>Botryosphaeriaceae</taxon>
        <taxon>Lasiodiplodia</taxon>
    </lineage>
</organism>
<dbReference type="AlphaFoldDB" id="A0A5N5DUH0"/>
<gene>
    <name evidence="3" type="ORF">DBV05_g131</name>
</gene>
<protein>
    <recommendedName>
        <fullName evidence="2">Sld7 C-terminal domain-containing protein</fullName>
    </recommendedName>
</protein>
<evidence type="ECO:0000259" key="2">
    <source>
        <dbReference type="Pfam" id="PF18596"/>
    </source>
</evidence>
<feature type="compositionally biased region" description="Basic and acidic residues" evidence="1">
    <location>
        <begin position="183"/>
        <end position="199"/>
    </location>
</feature>
<evidence type="ECO:0000256" key="1">
    <source>
        <dbReference type="SAM" id="MobiDB-lite"/>
    </source>
</evidence>
<sequence length="436" mass="45692">MDVWAGDIELPNKRTIQGIELVATHASEPILDHASLHFLACVDVARIPLYLAVAPPLEVYSHSVATQDWFSALLLSGHVAGKDTELPWWHASAAQSPIGILVEVRGAASNTNSPPITELLFYATSTEPVQDEALGPPSPTSSSSPPSNTLAIRALPISSDLLQNHVSSTTTPPLSPSRPAKPTPEDHADADTTDAEFHPPLHPSGSLIPVPQPSITNDRKRQSVSSLFDEAAERRKRARRHGGESVAAAAAGGGGGAGPPVLPNRRSASSSFSLPQDLLDSRPSSADGGKGGGGVGSRPPLSRSSSVSLSEDVRAAAAATTMVRRTSSLLRVTSVAAAAGEEGEGKQGIEARNKDVISRLVMAGMRMYGLQQRRKTAVRKASVASDNAAVAAAAQGEGAAADGDATRDEEYKLVYHQAYRGTVFAMVSLLSLFLWH</sequence>
<accession>A0A5N5DUH0</accession>
<feature type="compositionally biased region" description="Low complexity" evidence="1">
    <location>
        <begin position="297"/>
        <end position="309"/>
    </location>
</feature>
<reference evidence="3 4" key="1">
    <citation type="journal article" date="2019" name="Sci. Rep.">
        <title>A multi-omics analysis of the grapevine pathogen Lasiodiplodia theobromae reveals that temperature affects the expression of virulence- and pathogenicity-related genes.</title>
        <authorList>
            <person name="Felix C."/>
            <person name="Meneses R."/>
            <person name="Goncalves M.F.M."/>
            <person name="Tilleman L."/>
            <person name="Duarte A.S."/>
            <person name="Jorrin-Novo J.V."/>
            <person name="Van de Peer Y."/>
            <person name="Deforce D."/>
            <person name="Van Nieuwerburgh F."/>
            <person name="Esteves A.C."/>
            <person name="Alves A."/>
        </authorList>
    </citation>
    <scope>NUCLEOTIDE SEQUENCE [LARGE SCALE GENOMIC DNA]</scope>
    <source>
        <strain evidence="3 4">LA-SOL3</strain>
    </source>
</reference>
<comment type="caution">
    <text evidence="3">The sequence shown here is derived from an EMBL/GenBank/DDBJ whole genome shotgun (WGS) entry which is preliminary data.</text>
</comment>
<evidence type="ECO:0000313" key="3">
    <source>
        <dbReference type="EMBL" id="KAB2581041.1"/>
    </source>
</evidence>
<feature type="region of interest" description="Disordered" evidence="1">
    <location>
        <begin position="129"/>
        <end position="150"/>
    </location>
</feature>
<keyword evidence="4" id="KW-1185">Reference proteome</keyword>
<dbReference type="OrthoDB" id="4205424at2759"/>
<feature type="region of interest" description="Disordered" evidence="1">
    <location>
        <begin position="164"/>
        <end position="309"/>
    </location>
</feature>
<feature type="domain" description="Sld7 C-terminal" evidence="2">
    <location>
        <begin position="351"/>
        <end position="426"/>
    </location>
</feature>
<feature type="compositionally biased region" description="Pro residues" evidence="1">
    <location>
        <begin position="173"/>
        <end position="182"/>
    </location>
</feature>
<proteinExistence type="predicted"/>
<name>A0A5N5DUH0_9PEZI</name>
<dbReference type="InterPro" id="IPR041260">
    <property type="entry name" value="Sld7_C"/>
</dbReference>
<evidence type="ECO:0000313" key="4">
    <source>
        <dbReference type="Proteomes" id="UP000325902"/>
    </source>
</evidence>
<dbReference type="Proteomes" id="UP000325902">
    <property type="component" value="Unassembled WGS sequence"/>
</dbReference>